<organism evidence="2 3">
    <name type="scientific">Xylophilus ampelinus</name>
    <dbReference type="NCBI Taxonomy" id="54067"/>
    <lineage>
        <taxon>Bacteria</taxon>
        <taxon>Pseudomonadati</taxon>
        <taxon>Pseudomonadota</taxon>
        <taxon>Betaproteobacteria</taxon>
        <taxon>Burkholderiales</taxon>
        <taxon>Xylophilus</taxon>
    </lineage>
</organism>
<reference evidence="2 3" key="1">
    <citation type="submission" date="2018-06" db="EMBL/GenBank/DDBJ databases">
        <title>Genomic Encyclopedia of Type Strains, Phase III (KMG-III): the genomes of soil and plant-associated and newly described type strains.</title>
        <authorList>
            <person name="Whitman W."/>
        </authorList>
    </citation>
    <scope>NUCLEOTIDE SEQUENCE [LARGE SCALE GENOMIC DNA]</scope>
    <source>
        <strain evidence="2 3">CECT 7646</strain>
    </source>
</reference>
<comment type="caution">
    <text evidence="2">The sequence shown here is derived from an EMBL/GenBank/DDBJ whole genome shotgun (WGS) entry which is preliminary data.</text>
</comment>
<protein>
    <submittedName>
        <fullName evidence="2">Uncharacterized protein</fullName>
    </submittedName>
</protein>
<feature type="transmembrane region" description="Helical" evidence="1">
    <location>
        <begin position="78"/>
        <end position="98"/>
    </location>
</feature>
<evidence type="ECO:0000256" key="1">
    <source>
        <dbReference type="SAM" id="Phobius"/>
    </source>
</evidence>
<feature type="transmembrane region" description="Helical" evidence="1">
    <location>
        <begin position="119"/>
        <end position="138"/>
    </location>
</feature>
<gene>
    <name evidence="2" type="ORF">DFQ15_1192</name>
</gene>
<keyword evidence="3" id="KW-1185">Reference proteome</keyword>
<sequence length="219" mass="24805">MFGLRRTTGQNIAQLVQRKFERILNMKFRIFPAFLVFLGSYFPLALILASQDISQKTWAGGICQKWGECNFPTFEHPWLSGLGVLVTGLCLILTFNVISRIRHKYTINVSESKSIPSELISYSFPYIVSFMGVDYGSLGRIAGLAAFLVWLFLITYKASQIIMNPILLIFGWNLYEAKIMINKHERIVKILSKNILIPGIYCCGDIQGNYITNGESCNV</sequence>
<evidence type="ECO:0000313" key="2">
    <source>
        <dbReference type="EMBL" id="PYE75815.1"/>
    </source>
</evidence>
<keyword evidence="1" id="KW-1133">Transmembrane helix</keyword>
<name>A0A318SEJ5_9BURK</name>
<proteinExistence type="predicted"/>
<feature type="transmembrane region" description="Helical" evidence="1">
    <location>
        <begin position="28"/>
        <end position="49"/>
    </location>
</feature>
<keyword evidence="1" id="KW-0812">Transmembrane</keyword>
<evidence type="ECO:0000313" key="3">
    <source>
        <dbReference type="Proteomes" id="UP000247540"/>
    </source>
</evidence>
<dbReference type="Proteomes" id="UP000247540">
    <property type="component" value="Unassembled WGS sequence"/>
</dbReference>
<keyword evidence="1" id="KW-0472">Membrane</keyword>
<feature type="transmembrane region" description="Helical" evidence="1">
    <location>
        <begin position="144"/>
        <end position="175"/>
    </location>
</feature>
<dbReference type="EMBL" id="QJTC01000019">
    <property type="protein sequence ID" value="PYE75815.1"/>
    <property type="molecule type" value="Genomic_DNA"/>
</dbReference>
<accession>A0A318SEJ5</accession>
<dbReference type="AlphaFoldDB" id="A0A318SEJ5"/>